<organism evidence="1 2">
    <name type="scientific">Legionella lytica</name>
    <dbReference type="NCBI Taxonomy" id="96232"/>
    <lineage>
        <taxon>Bacteria</taxon>
        <taxon>Pseudomonadati</taxon>
        <taxon>Pseudomonadota</taxon>
        <taxon>Gammaproteobacteria</taxon>
        <taxon>Legionellales</taxon>
        <taxon>Legionellaceae</taxon>
        <taxon>Legionella</taxon>
    </lineage>
</organism>
<gene>
    <name evidence="1" type="ORF">ACD661_16305</name>
</gene>
<accession>A0ABW8DDR2</accession>
<keyword evidence="2" id="KW-1185">Reference proteome</keyword>
<sequence length="105" mass="12286">MNTEQLLLVRNAKEISMEGHLYKEALWFLISASRSEKELSANDFFDKNFKIPRSVKKFREEYRAIWCATLLEQINLLPIENKNLLSMALVELQQPKHGFSIPGLY</sequence>
<name>A0ABW8DDR2_9GAMM</name>
<evidence type="ECO:0000313" key="1">
    <source>
        <dbReference type="EMBL" id="MFJ1270121.1"/>
    </source>
</evidence>
<dbReference type="EMBL" id="JBGORX010000013">
    <property type="protein sequence ID" value="MFJ1270121.1"/>
    <property type="molecule type" value="Genomic_DNA"/>
</dbReference>
<comment type="caution">
    <text evidence="1">The sequence shown here is derived from an EMBL/GenBank/DDBJ whole genome shotgun (WGS) entry which is preliminary data.</text>
</comment>
<dbReference type="Proteomes" id="UP001615550">
    <property type="component" value="Unassembled WGS sequence"/>
</dbReference>
<evidence type="ECO:0000313" key="2">
    <source>
        <dbReference type="Proteomes" id="UP001615550"/>
    </source>
</evidence>
<protein>
    <submittedName>
        <fullName evidence="1">Uncharacterized protein</fullName>
    </submittedName>
</protein>
<proteinExistence type="predicted"/>
<dbReference type="RefSeq" id="WP_400188908.1">
    <property type="nucleotide sequence ID" value="NZ_JBGORX010000013.1"/>
</dbReference>
<reference evidence="1 2" key="1">
    <citation type="submission" date="2024-08" db="EMBL/GenBank/DDBJ databases">
        <title>Draft Genome Sequence of Legionella lytica strain DSB2004, Isolated From a Fire Sprinkler System.</title>
        <authorList>
            <person name="Everhart A.D."/>
            <person name="Kidane D.T."/>
            <person name="Farone A.L."/>
            <person name="Farone M.B."/>
        </authorList>
    </citation>
    <scope>NUCLEOTIDE SEQUENCE [LARGE SCALE GENOMIC DNA]</scope>
    <source>
        <strain evidence="1 2">DSB2004</strain>
    </source>
</reference>